<keyword evidence="4" id="KW-0540">Nuclease</keyword>
<evidence type="ECO:0000313" key="10">
    <source>
        <dbReference type="EMBL" id="KAK9274387.1"/>
    </source>
</evidence>
<gene>
    <name evidence="10" type="ORF">L1049_019201</name>
</gene>
<dbReference type="GO" id="GO:0016787">
    <property type="term" value="F:hydrolase activity"/>
    <property type="evidence" value="ECO:0007669"/>
    <property type="project" value="UniProtKB-KW"/>
</dbReference>
<dbReference type="PANTHER" id="PTHR22930:SF293">
    <property type="entry name" value="PROTEIN ALP1-LIKE"/>
    <property type="match status" value="1"/>
</dbReference>
<keyword evidence="5" id="KW-0479">Metal-binding</keyword>
<dbReference type="Proteomes" id="UP001415857">
    <property type="component" value="Unassembled WGS sequence"/>
</dbReference>
<sequence length="224" mass="25572">MSPPIHDIIYCPRSPSFVALFSSVFLWSQQRNQSTTKKLANSFNPSSRLILLSHPVRYFNLVLNGVIRLQSHLLKQPEAVSENSTDGRWKWFKNCLGALDETYVSVTVPEVDKPRYQTRKNDIATNVLGVCSQDMQFIFVLPGWEGSAADSRVLRDAVSRRHGLKVLRGTLQIVITIIILHFFVHSSIKINVTVFRVYYLVDTGYPNGEGFLALYRGQRYHLND</sequence>
<evidence type="ECO:0000256" key="8">
    <source>
        <dbReference type="SAM" id="Phobius"/>
    </source>
</evidence>
<dbReference type="InterPro" id="IPR045249">
    <property type="entry name" value="HARBI1-like"/>
</dbReference>
<protein>
    <recommendedName>
        <fullName evidence="9">DDE Tnp4 domain-containing protein</fullName>
    </recommendedName>
</protein>
<evidence type="ECO:0000313" key="11">
    <source>
        <dbReference type="Proteomes" id="UP001415857"/>
    </source>
</evidence>
<dbReference type="AlphaFoldDB" id="A0AAP0WMT2"/>
<feature type="domain" description="DDE Tnp4" evidence="9">
    <location>
        <begin position="100"/>
        <end position="161"/>
    </location>
</feature>
<comment type="subcellular location">
    <subcellularLocation>
        <location evidence="2">Nucleus</location>
    </subcellularLocation>
</comment>
<dbReference type="GO" id="GO:0005634">
    <property type="term" value="C:nucleus"/>
    <property type="evidence" value="ECO:0007669"/>
    <property type="project" value="UniProtKB-SubCell"/>
</dbReference>
<dbReference type="Pfam" id="PF13359">
    <property type="entry name" value="DDE_Tnp_4"/>
    <property type="match status" value="1"/>
</dbReference>
<dbReference type="InterPro" id="IPR027806">
    <property type="entry name" value="HARBI1_dom"/>
</dbReference>
<dbReference type="GO" id="GO:0046872">
    <property type="term" value="F:metal ion binding"/>
    <property type="evidence" value="ECO:0007669"/>
    <property type="project" value="UniProtKB-KW"/>
</dbReference>
<proteinExistence type="inferred from homology"/>
<evidence type="ECO:0000256" key="7">
    <source>
        <dbReference type="ARBA" id="ARBA00023242"/>
    </source>
</evidence>
<keyword evidence="6" id="KW-0378">Hydrolase</keyword>
<evidence type="ECO:0000256" key="6">
    <source>
        <dbReference type="ARBA" id="ARBA00022801"/>
    </source>
</evidence>
<organism evidence="10 11">
    <name type="scientific">Liquidambar formosana</name>
    <name type="common">Formosan gum</name>
    <dbReference type="NCBI Taxonomy" id="63359"/>
    <lineage>
        <taxon>Eukaryota</taxon>
        <taxon>Viridiplantae</taxon>
        <taxon>Streptophyta</taxon>
        <taxon>Embryophyta</taxon>
        <taxon>Tracheophyta</taxon>
        <taxon>Spermatophyta</taxon>
        <taxon>Magnoliopsida</taxon>
        <taxon>eudicotyledons</taxon>
        <taxon>Gunneridae</taxon>
        <taxon>Pentapetalae</taxon>
        <taxon>Saxifragales</taxon>
        <taxon>Altingiaceae</taxon>
        <taxon>Liquidambar</taxon>
    </lineage>
</organism>
<keyword evidence="7" id="KW-0539">Nucleus</keyword>
<dbReference type="EMBL" id="JBBPBK010000012">
    <property type="protein sequence ID" value="KAK9274387.1"/>
    <property type="molecule type" value="Genomic_DNA"/>
</dbReference>
<keyword evidence="8" id="KW-0812">Transmembrane</keyword>
<keyword evidence="8" id="KW-0472">Membrane</keyword>
<evidence type="ECO:0000256" key="4">
    <source>
        <dbReference type="ARBA" id="ARBA00022722"/>
    </source>
</evidence>
<comment type="caution">
    <text evidence="10">The sequence shown here is derived from an EMBL/GenBank/DDBJ whole genome shotgun (WGS) entry which is preliminary data.</text>
</comment>
<evidence type="ECO:0000256" key="1">
    <source>
        <dbReference type="ARBA" id="ARBA00001968"/>
    </source>
</evidence>
<dbReference type="GO" id="GO:0004518">
    <property type="term" value="F:nuclease activity"/>
    <property type="evidence" value="ECO:0007669"/>
    <property type="project" value="UniProtKB-KW"/>
</dbReference>
<accession>A0AAP0WMT2</accession>
<keyword evidence="11" id="KW-1185">Reference proteome</keyword>
<comment type="similarity">
    <text evidence="3">Belongs to the HARBI1 family.</text>
</comment>
<dbReference type="PANTHER" id="PTHR22930">
    <property type="match status" value="1"/>
</dbReference>
<reference evidence="10 11" key="1">
    <citation type="journal article" date="2024" name="Plant J.">
        <title>Genome sequences and population genomics reveal climatic adaptation and genomic divergence between two closely related sweetgum species.</title>
        <authorList>
            <person name="Xu W.Q."/>
            <person name="Ren C.Q."/>
            <person name="Zhang X.Y."/>
            <person name="Comes H.P."/>
            <person name="Liu X.H."/>
            <person name="Li Y.G."/>
            <person name="Kettle C.J."/>
            <person name="Jalonen R."/>
            <person name="Gaisberger H."/>
            <person name="Ma Y.Z."/>
            <person name="Qiu Y.X."/>
        </authorList>
    </citation>
    <scope>NUCLEOTIDE SEQUENCE [LARGE SCALE GENOMIC DNA]</scope>
    <source>
        <strain evidence="10">Hangzhou</strain>
    </source>
</reference>
<evidence type="ECO:0000256" key="2">
    <source>
        <dbReference type="ARBA" id="ARBA00004123"/>
    </source>
</evidence>
<keyword evidence="8" id="KW-1133">Transmembrane helix</keyword>
<evidence type="ECO:0000256" key="3">
    <source>
        <dbReference type="ARBA" id="ARBA00006958"/>
    </source>
</evidence>
<evidence type="ECO:0000256" key="5">
    <source>
        <dbReference type="ARBA" id="ARBA00022723"/>
    </source>
</evidence>
<feature type="transmembrane region" description="Helical" evidence="8">
    <location>
        <begin position="166"/>
        <end position="184"/>
    </location>
</feature>
<name>A0AAP0WMT2_LIQFO</name>
<evidence type="ECO:0000259" key="9">
    <source>
        <dbReference type="Pfam" id="PF13359"/>
    </source>
</evidence>
<comment type="cofactor">
    <cofactor evidence="1">
        <name>a divalent metal cation</name>
        <dbReference type="ChEBI" id="CHEBI:60240"/>
    </cofactor>
</comment>